<dbReference type="AlphaFoldDB" id="A0A1Y2HGB0"/>
<proteinExistence type="predicted"/>
<comment type="caution">
    <text evidence="1">The sequence shown here is derived from an EMBL/GenBank/DDBJ whole genome shotgun (WGS) entry which is preliminary data.</text>
</comment>
<sequence length="76" mass="8600">MPSRFPASFDTCYDPIGSSSFLRHVPNPLSRPIILLHSCHEYHRIRRVVPHHLHRLPASIASLFAISLSLPDFATV</sequence>
<evidence type="ECO:0000313" key="2">
    <source>
        <dbReference type="Proteomes" id="UP000193411"/>
    </source>
</evidence>
<evidence type="ECO:0000313" key="1">
    <source>
        <dbReference type="EMBL" id="ORZ32733.1"/>
    </source>
</evidence>
<dbReference type="Proteomes" id="UP000193411">
    <property type="component" value="Unassembled WGS sequence"/>
</dbReference>
<reference evidence="1 2" key="1">
    <citation type="submission" date="2016-07" db="EMBL/GenBank/DDBJ databases">
        <title>Pervasive Adenine N6-methylation of Active Genes in Fungi.</title>
        <authorList>
            <consortium name="DOE Joint Genome Institute"/>
            <person name="Mondo S.J."/>
            <person name="Dannebaum R.O."/>
            <person name="Kuo R.C."/>
            <person name="Labutti K."/>
            <person name="Haridas S."/>
            <person name="Kuo A."/>
            <person name="Salamov A."/>
            <person name="Ahrendt S.R."/>
            <person name="Lipzen A."/>
            <person name="Sullivan W."/>
            <person name="Andreopoulos W.B."/>
            <person name="Clum A."/>
            <person name="Lindquist E."/>
            <person name="Daum C."/>
            <person name="Ramamoorthy G.K."/>
            <person name="Gryganskyi A."/>
            <person name="Culley D."/>
            <person name="Magnuson J.K."/>
            <person name="James T.Y."/>
            <person name="O'Malley M.A."/>
            <person name="Stajich J.E."/>
            <person name="Spatafora J.W."/>
            <person name="Visel A."/>
            <person name="Grigoriev I.V."/>
        </authorList>
    </citation>
    <scope>NUCLEOTIDE SEQUENCE [LARGE SCALE GENOMIC DNA]</scope>
    <source>
        <strain evidence="1 2">PL171</strain>
    </source>
</reference>
<organism evidence="1 2">
    <name type="scientific">Catenaria anguillulae PL171</name>
    <dbReference type="NCBI Taxonomy" id="765915"/>
    <lineage>
        <taxon>Eukaryota</taxon>
        <taxon>Fungi</taxon>
        <taxon>Fungi incertae sedis</taxon>
        <taxon>Blastocladiomycota</taxon>
        <taxon>Blastocladiomycetes</taxon>
        <taxon>Blastocladiales</taxon>
        <taxon>Catenariaceae</taxon>
        <taxon>Catenaria</taxon>
    </lineage>
</organism>
<name>A0A1Y2HGB0_9FUNG</name>
<gene>
    <name evidence="1" type="ORF">BCR44DRAFT_1439822</name>
</gene>
<protein>
    <submittedName>
        <fullName evidence="1">Uncharacterized protein</fullName>
    </submittedName>
</protein>
<dbReference type="EMBL" id="MCFL01000043">
    <property type="protein sequence ID" value="ORZ32733.1"/>
    <property type="molecule type" value="Genomic_DNA"/>
</dbReference>
<keyword evidence="2" id="KW-1185">Reference proteome</keyword>
<accession>A0A1Y2HGB0</accession>